<proteinExistence type="predicted"/>
<feature type="non-terminal residue" evidence="1">
    <location>
        <position position="1"/>
    </location>
</feature>
<dbReference type="EMBL" id="BARU01040092">
    <property type="protein sequence ID" value="GAH87983.1"/>
    <property type="molecule type" value="Genomic_DNA"/>
</dbReference>
<accession>X1L1F2</accession>
<protein>
    <submittedName>
        <fullName evidence="1">Uncharacterized protein</fullName>
    </submittedName>
</protein>
<dbReference type="AlphaFoldDB" id="X1L1F2"/>
<gene>
    <name evidence="1" type="ORF">S03H2_62039</name>
</gene>
<evidence type="ECO:0000313" key="1">
    <source>
        <dbReference type="EMBL" id="GAH87983.1"/>
    </source>
</evidence>
<comment type="caution">
    <text evidence="1">The sequence shown here is derived from an EMBL/GenBank/DDBJ whole genome shotgun (WGS) entry which is preliminary data.</text>
</comment>
<sequence length="41" mass="4854">VEIALSGSEYDPALLNFEDINKELANLDQYIHEIEQVDYWR</sequence>
<name>X1L1F2_9ZZZZ</name>
<reference evidence="1" key="1">
    <citation type="journal article" date="2014" name="Front. Microbiol.">
        <title>High frequency of phylogenetically diverse reductive dehalogenase-homologous genes in deep subseafloor sedimentary metagenomes.</title>
        <authorList>
            <person name="Kawai M."/>
            <person name="Futagami T."/>
            <person name="Toyoda A."/>
            <person name="Takaki Y."/>
            <person name="Nishi S."/>
            <person name="Hori S."/>
            <person name="Arai W."/>
            <person name="Tsubouchi T."/>
            <person name="Morono Y."/>
            <person name="Uchiyama I."/>
            <person name="Ito T."/>
            <person name="Fujiyama A."/>
            <person name="Inagaki F."/>
            <person name="Takami H."/>
        </authorList>
    </citation>
    <scope>NUCLEOTIDE SEQUENCE</scope>
    <source>
        <strain evidence="1">Expedition CK06-06</strain>
    </source>
</reference>
<organism evidence="1">
    <name type="scientific">marine sediment metagenome</name>
    <dbReference type="NCBI Taxonomy" id="412755"/>
    <lineage>
        <taxon>unclassified sequences</taxon>
        <taxon>metagenomes</taxon>
        <taxon>ecological metagenomes</taxon>
    </lineage>
</organism>